<dbReference type="PANTHER" id="PTHR19944:SF103">
    <property type="entry name" value="DLA CLASS II HISTOCOMPATIBILITY ANTIGEN, DR-1 BETA CHAIN-LIKE"/>
    <property type="match status" value="1"/>
</dbReference>
<keyword evidence="3" id="KW-0391">Immunity</keyword>
<sequence length="330" mass="37615">MAALIVMLMALSPPLAWARKIQPHFLEYYKGECHFFNGTERVRLLHRYFYNGEEYARFDSDWGEFRAVAELGRPDAKYWNSQKELLERARAAVDTYCRHNYGVGESFTVQRRVEPTVTVYPAKTQPLQHHNLLVCSVNGFYPGHIEVRWFRNGHEEEAGVISTGLIQNGDWTFQTMVMLETVPQSGEVYTCQVDHPSQTSPITVEWRARSDSAQGKMMSGVGGFVLGLLFLAVGLFIYFRNQKGRPTLQPTVEPTITVYSAKTQLLQHHNLLVFSVNGFYPGHVEVRWFRNGHEEEAGVISTGLIQNGNWPFQTVVMLETVPQSGEVYTC</sequence>
<dbReference type="PROSITE" id="PS00290">
    <property type="entry name" value="IG_MHC"/>
    <property type="match status" value="1"/>
</dbReference>
<dbReference type="InterPro" id="IPR036179">
    <property type="entry name" value="Ig-like_dom_sf"/>
</dbReference>
<keyword evidence="5" id="KW-1064">Adaptive immunity</keyword>
<dbReference type="EMBL" id="JAKZEL010000024">
    <property type="protein sequence ID" value="KAI4531086.1"/>
    <property type="molecule type" value="Genomic_DNA"/>
</dbReference>
<keyword evidence="4 9" id="KW-1133">Transmembrane helix</keyword>
<feature type="domain" description="Ig-like" evidence="11">
    <location>
        <begin position="115"/>
        <end position="203"/>
    </location>
</feature>
<name>A0AAD4Y2K8_OVIAM</name>
<dbReference type="InterPro" id="IPR013783">
    <property type="entry name" value="Ig-like_fold"/>
</dbReference>
<dbReference type="CDD" id="cd21000">
    <property type="entry name" value="IgC1_MHC_II_beta_HLA-DR"/>
    <property type="match status" value="1"/>
</dbReference>
<evidence type="ECO:0000256" key="4">
    <source>
        <dbReference type="ARBA" id="ARBA00022989"/>
    </source>
</evidence>
<comment type="caution">
    <text evidence="12">The sequence shown here is derived from an EMBL/GenBank/DDBJ whole genome shotgun (WGS) entry which is preliminary data.</text>
</comment>
<dbReference type="Gene3D" id="2.60.40.10">
    <property type="entry name" value="Immunoglobulins"/>
    <property type="match status" value="2"/>
</dbReference>
<dbReference type="SUPFAM" id="SSF48726">
    <property type="entry name" value="Immunoglobulin"/>
    <property type="match status" value="2"/>
</dbReference>
<evidence type="ECO:0000313" key="13">
    <source>
        <dbReference type="Proteomes" id="UP001214576"/>
    </source>
</evidence>
<evidence type="ECO:0000256" key="8">
    <source>
        <dbReference type="ARBA" id="ARBA00023182"/>
    </source>
</evidence>
<dbReference type="PANTHER" id="PTHR19944">
    <property type="entry name" value="MHC CLASS II-RELATED"/>
    <property type="match status" value="1"/>
</dbReference>
<dbReference type="SMART" id="SM00407">
    <property type="entry name" value="IGc1"/>
    <property type="match status" value="2"/>
</dbReference>
<keyword evidence="6 9" id="KW-0472">Membrane</keyword>
<keyword evidence="10" id="KW-0732">Signal</keyword>
<keyword evidence="13" id="KW-1185">Reference proteome</keyword>
<dbReference type="SUPFAM" id="SSF54452">
    <property type="entry name" value="MHC antigen-recognition domain"/>
    <property type="match status" value="1"/>
</dbReference>
<dbReference type="FunFam" id="2.60.40.10:FF:000116">
    <property type="entry name" value="HLA class II histocompatibility antigen, DRB1-1 beta chain"/>
    <property type="match status" value="2"/>
</dbReference>
<dbReference type="InterPro" id="IPR011162">
    <property type="entry name" value="MHC_I/II-like_Ag-recog"/>
</dbReference>
<feature type="transmembrane region" description="Helical" evidence="9">
    <location>
        <begin position="217"/>
        <end position="239"/>
    </location>
</feature>
<evidence type="ECO:0000256" key="9">
    <source>
        <dbReference type="SAM" id="Phobius"/>
    </source>
</evidence>
<dbReference type="InterPro" id="IPR003597">
    <property type="entry name" value="Ig_C1-set"/>
</dbReference>
<dbReference type="InterPro" id="IPR050160">
    <property type="entry name" value="MHC/Immunoglobulin"/>
</dbReference>
<evidence type="ECO:0000256" key="5">
    <source>
        <dbReference type="ARBA" id="ARBA00023130"/>
    </source>
</evidence>
<gene>
    <name evidence="12" type="ORF">MG293_018944</name>
</gene>
<dbReference type="Proteomes" id="UP001214576">
    <property type="component" value="Unassembled WGS sequence"/>
</dbReference>
<evidence type="ECO:0000256" key="2">
    <source>
        <dbReference type="ARBA" id="ARBA00022692"/>
    </source>
</evidence>
<feature type="chain" id="PRO_5042077774" description="Ig-like domain-containing protein" evidence="10">
    <location>
        <begin position="19"/>
        <end position="330"/>
    </location>
</feature>
<dbReference type="Pfam" id="PF00969">
    <property type="entry name" value="MHC_II_beta"/>
    <property type="match status" value="1"/>
</dbReference>
<evidence type="ECO:0000313" key="12">
    <source>
        <dbReference type="EMBL" id="KAI4531086.1"/>
    </source>
</evidence>
<dbReference type="GO" id="GO:0002250">
    <property type="term" value="P:adaptive immune response"/>
    <property type="evidence" value="ECO:0007669"/>
    <property type="project" value="UniProtKB-KW"/>
</dbReference>
<evidence type="ECO:0000256" key="6">
    <source>
        <dbReference type="ARBA" id="ARBA00023136"/>
    </source>
</evidence>
<dbReference type="PROSITE" id="PS50835">
    <property type="entry name" value="IG_LIKE"/>
    <property type="match status" value="2"/>
</dbReference>
<keyword evidence="8" id="KW-0491">MHC II</keyword>
<comment type="subcellular location">
    <subcellularLocation>
        <location evidence="1">Membrane</location>
        <topology evidence="1">Single-pass type I membrane protein</topology>
    </subcellularLocation>
</comment>
<dbReference type="InterPro" id="IPR014745">
    <property type="entry name" value="MHC_II_a/b_N"/>
</dbReference>
<dbReference type="Pfam" id="PF07654">
    <property type="entry name" value="C1-set"/>
    <property type="match status" value="2"/>
</dbReference>
<reference evidence="12" key="1">
    <citation type="submission" date="2022-03" db="EMBL/GenBank/DDBJ databases">
        <title>Genomic analyses of argali, domestic sheep and their hybrids provide insights into chromosomal evolution, heterosis and genetic basis of agronomic traits.</title>
        <authorList>
            <person name="Li M."/>
        </authorList>
    </citation>
    <scope>NUCLEOTIDE SEQUENCE</scope>
    <source>
        <strain evidence="12">CAU-MHL-2022a</strain>
        <tissue evidence="12">Skin</tissue>
    </source>
</reference>
<dbReference type="InterPro" id="IPR007110">
    <property type="entry name" value="Ig-like_dom"/>
</dbReference>
<dbReference type="Gene3D" id="3.10.320.10">
    <property type="entry name" value="Class II Histocompatibility Antigen, M Beta Chain, Chain B, domain 1"/>
    <property type="match status" value="1"/>
</dbReference>
<feature type="signal peptide" evidence="10">
    <location>
        <begin position="1"/>
        <end position="18"/>
    </location>
</feature>
<proteinExistence type="predicted"/>
<evidence type="ECO:0000259" key="11">
    <source>
        <dbReference type="PROSITE" id="PS50835"/>
    </source>
</evidence>
<dbReference type="InterPro" id="IPR000353">
    <property type="entry name" value="MHC_II_b_N"/>
</dbReference>
<evidence type="ECO:0000256" key="10">
    <source>
        <dbReference type="SAM" id="SignalP"/>
    </source>
</evidence>
<feature type="domain" description="Ig-like" evidence="11">
    <location>
        <begin position="246"/>
        <end position="330"/>
    </location>
</feature>
<evidence type="ECO:0000256" key="7">
    <source>
        <dbReference type="ARBA" id="ARBA00023180"/>
    </source>
</evidence>
<dbReference type="AlphaFoldDB" id="A0AAD4Y2K8"/>
<organism evidence="12 13">
    <name type="scientific">Ovis ammon polii</name>
    <dbReference type="NCBI Taxonomy" id="230172"/>
    <lineage>
        <taxon>Eukaryota</taxon>
        <taxon>Metazoa</taxon>
        <taxon>Chordata</taxon>
        <taxon>Craniata</taxon>
        <taxon>Vertebrata</taxon>
        <taxon>Euteleostomi</taxon>
        <taxon>Mammalia</taxon>
        <taxon>Eutheria</taxon>
        <taxon>Laurasiatheria</taxon>
        <taxon>Artiodactyla</taxon>
        <taxon>Ruminantia</taxon>
        <taxon>Pecora</taxon>
        <taxon>Bovidae</taxon>
        <taxon>Caprinae</taxon>
        <taxon>Ovis</taxon>
    </lineage>
</organism>
<dbReference type="GO" id="GO:0042613">
    <property type="term" value="C:MHC class II protein complex"/>
    <property type="evidence" value="ECO:0007669"/>
    <property type="project" value="UniProtKB-KW"/>
</dbReference>
<accession>A0AAD4Y2K8</accession>
<dbReference type="GO" id="GO:0002504">
    <property type="term" value="P:antigen processing and presentation of peptide or polysaccharide antigen via MHC class II"/>
    <property type="evidence" value="ECO:0007669"/>
    <property type="project" value="UniProtKB-KW"/>
</dbReference>
<evidence type="ECO:0000256" key="1">
    <source>
        <dbReference type="ARBA" id="ARBA00004479"/>
    </source>
</evidence>
<dbReference type="SMART" id="SM00921">
    <property type="entry name" value="MHC_II_beta"/>
    <property type="match status" value="1"/>
</dbReference>
<dbReference type="InterPro" id="IPR003006">
    <property type="entry name" value="Ig/MHC_CS"/>
</dbReference>
<dbReference type="FunFam" id="3.10.320.10:FF:000001">
    <property type="entry name" value="HLA class II histocompatibility antigen, DRB1-1 beta chain"/>
    <property type="match status" value="1"/>
</dbReference>
<keyword evidence="7" id="KW-0325">Glycoprotein</keyword>
<evidence type="ECO:0000256" key="3">
    <source>
        <dbReference type="ARBA" id="ARBA00022859"/>
    </source>
</evidence>
<keyword evidence="2 9" id="KW-0812">Transmembrane</keyword>
<protein>
    <recommendedName>
        <fullName evidence="11">Ig-like domain-containing protein</fullName>
    </recommendedName>
</protein>